<evidence type="ECO:0000313" key="9">
    <source>
        <dbReference type="EMBL" id="JAG79462.1"/>
    </source>
</evidence>
<feature type="disulfide bond" evidence="6">
    <location>
        <begin position="486"/>
        <end position="571"/>
    </location>
</feature>
<dbReference type="PROSITE" id="PS00206">
    <property type="entry name" value="TRANSFERRIN_LIKE_2"/>
    <property type="match status" value="1"/>
</dbReference>
<dbReference type="GO" id="GO:0046872">
    <property type="term" value="F:metal ion binding"/>
    <property type="evidence" value="ECO:0007669"/>
    <property type="project" value="UniProtKB-KW"/>
</dbReference>
<name>A0A0C9RMV8_9HYME</name>
<dbReference type="AlphaFoldDB" id="A0A0C9RMV8"/>
<dbReference type="Gene3D" id="3.40.190.10">
    <property type="entry name" value="Periplasmic binding protein-like II"/>
    <property type="match status" value="3"/>
</dbReference>
<feature type="disulfide bond" evidence="6">
    <location>
        <begin position="186"/>
        <end position="212"/>
    </location>
</feature>
<dbReference type="PANTHER" id="PTHR11485:SF57">
    <property type="entry name" value="TRANSFERRIN"/>
    <property type="match status" value="1"/>
</dbReference>
<feature type="disulfide bond" evidence="6">
    <location>
        <begin position="379"/>
        <end position="416"/>
    </location>
</feature>
<feature type="chain" id="PRO_5002202610" description="Transferrin" evidence="7">
    <location>
        <begin position="19"/>
        <end position="612"/>
    </location>
</feature>
<feature type="disulfide bond" evidence="6">
    <location>
        <begin position="137"/>
        <end position="233"/>
    </location>
</feature>
<feature type="binding site" evidence="4">
    <location>
        <position position="146"/>
    </location>
    <ligand>
        <name>hydrogencarbonate</name>
        <dbReference type="ChEBI" id="CHEBI:17544"/>
        <label>1</label>
    </ligand>
</feature>
<evidence type="ECO:0000256" key="5">
    <source>
        <dbReference type="PIRSR" id="PIRSR002549-3"/>
    </source>
</evidence>
<dbReference type="InterPro" id="IPR018195">
    <property type="entry name" value="Transferrin_Fe_BS"/>
</dbReference>
<reference evidence="9" key="1">
    <citation type="submission" date="2015-01" db="EMBL/GenBank/DDBJ databases">
        <title>Transcriptome Assembly of Fopius arisanus.</title>
        <authorList>
            <person name="Geib S."/>
        </authorList>
    </citation>
    <scope>NUCLEOTIDE SEQUENCE</scope>
</reference>
<keyword evidence="3" id="KW-0813">Transport</keyword>
<feature type="disulfide bond" evidence="6">
    <location>
        <begin position="276"/>
        <end position="291"/>
    </location>
</feature>
<feature type="binding site" evidence="5">
    <location>
        <position position="113"/>
    </location>
    <ligand>
        <name>Fe(3+)</name>
        <dbReference type="ChEBI" id="CHEBI:29034"/>
        <label>1</label>
    </ligand>
</feature>
<evidence type="ECO:0000256" key="6">
    <source>
        <dbReference type="PIRSR" id="PIRSR002549-4"/>
    </source>
</evidence>
<keyword evidence="2 6" id="KW-1015">Disulfide bond</keyword>
<comment type="similarity">
    <text evidence="3">Belongs to the transferrin family.</text>
</comment>
<keyword evidence="3" id="KW-0410">Iron transport</keyword>
<dbReference type="CDD" id="cd13529">
    <property type="entry name" value="PBP2_transferrin"/>
    <property type="match status" value="2"/>
</dbReference>
<dbReference type="InterPro" id="IPR001156">
    <property type="entry name" value="Transferrin-like_dom"/>
</dbReference>
<keyword evidence="3 5" id="KW-0479">Metal-binding</keyword>
<feature type="binding site" evidence="4">
    <location>
        <position position="139"/>
    </location>
    <ligand>
        <name>hydrogencarbonate</name>
        <dbReference type="ChEBI" id="CHEBI:17544"/>
        <label>1</label>
    </ligand>
</feature>
<evidence type="ECO:0000256" key="4">
    <source>
        <dbReference type="PIRSR" id="PIRSR002549-2"/>
    </source>
</evidence>
<comment type="function">
    <text evidence="3">Transferrins are iron binding transport proteins which bind Fe(3+) ion in association with the binding of an anion, usually bicarbonate.</text>
</comment>
<proteinExistence type="inferred from homology"/>
<organism evidence="9">
    <name type="scientific">Fopius arisanus</name>
    <dbReference type="NCBI Taxonomy" id="64838"/>
    <lineage>
        <taxon>Eukaryota</taxon>
        <taxon>Metazoa</taxon>
        <taxon>Ecdysozoa</taxon>
        <taxon>Arthropoda</taxon>
        <taxon>Hexapoda</taxon>
        <taxon>Insecta</taxon>
        <taxon>Pterygota</taxon>
        <taxon>Neoptera</taxon>
        <taxon>Endopterygota</taxon>
        <taxon>Hymenoptera</taxon>
        <taxon>Apocrita</taxon>
        <taxon>Ichneumonoidea</taxon>
        <taxon>Braconidae</taxon>
        <taxon>Opiinae</taxon>
        <taxon>Fopius</taxon>
    </lineage>
</organism>
<evidence type="ECO:0000259" key="8">
    <source>
        <dbReference type="PROSITE" id="PS51408"/>
    </source>
</evidence>
<keyword evidence="3 5" id="KW-0408">Iron</keyword>
<keyword evidence="3" id="KW-0406">Ion transport</keyword>
<dbReference type="SUPFAM" id="SSF53850">
    <property type="entry name" value="Periplasmic binding protein-like II"/>
    <property type="match status" value="2"/>
</dbReference>
<feature type="signal peptide" evidence="7">
    <location>
        <begin position="1"/>
        <end position="18"/>
    </location>
</feature>
<feature type="disulfide bond" evidence="6">
    <location>
        <begin position="209"/>
        <end position="218"/>
    </location>
</feature>
<feature type="binding site" evidence="5">
    <location>
        <position position="77"/>
    </location>
    <ligand>
        <name>Fe(3+)</name>
        <dbReference type="ChEBI" id="CHEBI:29034"/>
        <label>1</label>
    </ligand>
</feature>
<feature type="disulfide bond" evidence="6">
    <location>
        <begin position="37"/>
        <end position="53"/>
    </location>
</feature>
<dbReference type="GO" id="GO:0006826">
    <property type="term" value="P:iron ion transport"/>
    <property type="evidence" value="ECO:0007669"/>
    <property type="project" value="UniProtKB-KW"/>
</dbReference>
<feature type="disulfide bond" evidence="6">
    <location>
        <begin position="28"/>
        <end position="62"/>
    </location>
</feature>
<dbReference type="GO" id="GO:0005615">
    <property type="term" value="C:extracellular space"/>
    <property type="evidence" value="ECO:0007669"/>
    <property type="project" value="InterPro"/>
</dbReference>
<dbReference type="PANTHER" id="PTHR11485">
    <property type="entry name" value="TRANSFERRIN"/>
    <property type="match status" value="1"/>
</dbReference>
<dbReference type="SMART" id="SM00094">
    <property type="entry name" value="TR_FER"/>
    <property type="match status" value="2"/>
</dbReference>
<sequence length="612" mass="67653">MSRGVVLVVLALLAVARSDSPPKTFTMCVPEIYEQDCVKMMQESTSKGIPISCVTGRDRLECIEKVGKNEADVVAVDPEDMYLAAKSKLAAEAGYNVVEQVRTKEEPDEPYRYEAVCVIHKDLEIYDVHGLHGLKSCHTGVGRNVGYKIPITKLTEMNVLGDIHNPEFSARENELKALSSLFSKGCLVGKWSPEPSINARLKETYSNMCALCEKPEVCDYPDNYSGYEGALRCLSMNGGDVAWTKVIYVKRFFGLPVGRGSKTTATKDPSDYRYFCPDGTKVPIDAVTKPCTWAARPWQGYMTNGKVKNIDGIQKELTELGEVGEKENANWWKHILLLDEKTLAVKTAPVAPEEHLTNAKYLDVIERNSGAVERTARWCVWGDRSPKKCQALARAAYSRDARPQLECVQKNSRTECLEAIRDDAADFALIEASSVKQAIENFKVKPIVAESFGMGQTKFSEKPAVAVVKKNSPIKSLADLKGKKSCHRYWQEDYAGWIAPVSALLHAKLVKSEEEVSDFFAASCAPGAPIKSKLCEQCAGNAESNDDSIITATKCQPNHAEAFSGKGALKCLAQDKGDVAFVPLTDVYKLRESIYKINMINIIHKNIIIIPK</sequence>
<evidence type="ECO:0000256" key="2">
    <source>
        <dbReference type="ARBA" id="ARBA00023157"/>
    </source>
</evidence>
<feature type="binding site" evidence="4">
    <location>
        <position position="496"/>
    </location>
    <ligand>
        <name>hydrogencarbonate</name>
        <dbReference type="ChEBI" id="CHEBI:17544"/>
        <label>1</label>
    </ligand>
</feature>
<feature type="disulfide bond" evidence="6">
    <location>
        <begin position="524"/>
        <end position="538"/>
    </location>
</feature>
<evidence type="ECO:0000256" key="3">
    <source>
        <dbReference type="PIRNR" id="PIRNR002549"/>
    </source>
</evidence>
<dbReference type="GO" id="GO:0055037">
    <property type="term" value="C:recycling endosome"/>
    <property type="evidence" value="ECO:0007669"/>
    <property type="project" value="TreeGrafter"/>
</dbReference>
<dbReference type="PIRSF" id="PIRSF002549">
    <property type="entry name" value="Transferrin"/>
    <property type="match status" value="1"/>
</dbReference>
<evidence type="ECO:0000256" key="7">
    <source>
        <dbReference type="SAM" id="SignalP"/>
    </source>
</evidence>
<accession>A0A0C9RMV8</accession>
<keyword evidence="1" id="KW-0677">Repeat</keyword>
<feature type="domain" description="Transferrin-like" evidence="8">
    <location>
        <begin position="376"/>
        <end position="612"/>
    </location>
</feature>
<dbReference type="EMBL" id="GBYB01009695">
    <property type="protein sequence ID" value="JAG79462.1"/>
    <property type="molecule type" value="Transcribed_RNA"/>
</dbReference>
<dbReference type="GO" id="GO:0005886">
    <property type="term" value="C:plasma membrane"/>
    <property type="evidence" value="ECO:0007669"/>
    <property type="project" value="TreeGrafter"/>
</dbReference>
<protein>
    <recommendedName>
        <fullName evidence="3">Transferrin</fullName>
    </recommendedName>
</protein>
<dbReference type="InterPro" id="IPR016357">
    <property type="entry name" value="Transferrin"/>
</dbReference>
<dbReference type="PRINTS" id="PR00422">
    <property type="entry name" value="TRANSFERRIN"/>
</dbReference>
<feature type="domain" description="Transferrin-like" evidence="8">
    <location>
        <begin position="25"/>
        <end position="369"/>
    </location>
</feature>
<feature type="binding site" evidence="4">
    <location>
        <position position="143"/>
    </location>
    <ligand>
        <name>hydrogencarbonate</name>
        <dbReference type="ChEBI" id="CHEBI:17544"/>
        <label>1</label>
    </ligand>
</feature>
<feature type="binding site" evidence="4">
    <location>
        <position position="495"/>
    </location>
    <ligand>
        <name>hydrogencarbonate</name>
        <dbReference type="ChEBI" id="CHEBI:17544"/>
        <label>1</label>
    </ligand>
</feature>
<feature type="binding site" evidence="5">
    <location>
        <position position="227"/>
    </location>
    <ligand>
        <name>Fe(3+)</name>
        <dbReference type="ChEBI" id="CHEBI:29034"/>
        <label>1</label>
    </ligand>
</feature>
<dbReference type="PROSITE" id="PS51408">
    <property type="entry name" value="TRANSFERRIN_LIKE_4"/>
    <property type="match status" value="2"/>
</dbReference>
<gene>
    <name evidence="9" type="primary">TRF_5</name>
    <name evidence="9" type="ORF">g.65122</name>
</gene>
<evidence type="ECO:0000256" key="1">
    <source>
        <dbReference type="ARBA" id="ARBA00022737"/>
    </source>
</evidence>
<feature type="disulfide bond" evidence="6">
    <location>
        <begin position="389"/>
        <end position="407"/>
    </location>
</feature>
<keyword evidence="7" id="KW-0732">Signal</keyword>
<dbReference type="GO" id="GO:0005769">
    <property type="term" value="C:early endosome"/>
    <property type="evidence" value="ECO:0007669"/>
    <property type="project" value="TreeGrafter"/>
</dbReference>
<dbReference type="Pfam" id="PF00405">
    <property type="entry name" value="Transferrin"/>
    <property type="match status" value="2"/>
</dbReference>
<feature type="disulfide bond" evidence="6">
    <location>
        <begin position="535"/>
        <end position="555"/>
    </location>
</feature>